<dbReference type="AlphaFoldDB" id="A0A1I6TCR1"/>
<evidence type="ECO:0000256" key="6">
    <source>
        <dbReference type="SAM" id="Phobius"/>
    </source>
</evidence>
<dbReference type="GO" id="GO:0016020">
    <property type="term" value="C:membrane"/>
    <property type="evidence" value="ECO:0007669"/>
    <property type="project" value="UniProtKB-SubCell"/>
</dbReference>
<keyword evidence="3 6" id="KW-0812">Transmembrane</keyword>
<dbReference type="EMBL" id="FOZZ01000006">
    <property type="protein sequence ID" value="SFS86908.1"/>
    <property type="molecule type" value="Genomic_DNA"/>
</dbReference>
<proteinExistence type="inferred from homology"/>
<feature type="transmembrane region" description="Helical" evidence="6">
    <location>
        <begin position="269"/>
        <end position="288"/>
    </location>
</feature>
<keyword evidence="5 6" id="KW-0472">Membrane</keyword>
<feature type="transmembrane region" description="Helical" evidence="6">
    <location>
        <begin position="308"/>
        <end position="330"/>
    </location>
</feature>
<gene>
    <name evidence="7" type="ORF">SAMN05660206_10666</name>
</gene>
<organism evidence="7 8">
    <name type="scientific">Sphingobacterium wenxiniae</name>
    <dbReference type="NCBI Taxonomy" id="683125"/>
    <lineage>
        <taxon>Bacteria</taxon>
        <taxon>Pseudomonadati</taxon>
        <taxon>Bacteroidota</taxon>
        <taxon>Sphingobacteriia</taxon>
        <taxon>Sphingobacteriales</taxon>
        <taxon>Sphingobacteriaceae</taxon>
        <taxon>Sphingobacterium</taxon>
    </lineage>
</organism>
<keyword evidence="8" id="KW-1185">Reference proteome</keyword>
<dbReference type="PANTHER" id="PTHR21716:SF4">
    <property type="entry name" value="TRANSMEMBRANE PROTEIN 245"/>
    <property type="match status" value="1"/>
</dbReference>
<feature type="transmembrane region" description="Helical" evidence="6">
    <location>
        <begin position="12"/>
        <end position="28"/>
    </location>
</feature>
<dbReference type="InterPro" id="IPR002549">
    <property type="entry name" value="AI-2E-like"/>
</dbReference>
<dbReference type="OrthoDB" id="9773730at2"/>
<feature type="transmembrane region" description="Helical" evidence="6">
    <location>
        <begin position="65"/>
        <end position="86"/>
    </location>
</feature>
<dbReference type="Proteomes" id="UP000198785">
    <property type="component" value="Unassembled WGS sequence"/>
</dbReference>
<name>A0A1I6TCR1_9SPHI</name>
<dbReference type="Pfam" id="PF01594">
    <property type="entry name" value="AI-2E_transport"/>
    <property type="match status" value="1"/>
</dbReference>
<comment type="similarity">
    <text evidence="2">Belongs to the autoinducer-2 exporter (AI-2E) (TC 2.A.86) family.</text>
</comment>
<comment type="subcellular location">
    <subcellularLocation>
        <location evidence="1">Membrane</location>
        <topology evidence="1">Multi-pass membrane protein</topology>
    </subcellularLocation>
</comment>
<feature type="transmembrane region" description="Helical" evidence="6">
    <location>
        <begin position="203"/>
        <end position="223"/>
    </location>
</feature>
<protein>
    <submittedName>
        <fullName evidence="7">Predicted PurR-regulated permease PerM</fullName>
    </submittedName>
</protein>
<feature type="transmembrane region" description="Helical" evidence="6">
    <location>
        <begin position="229"/>
        <end position="257"/>
    </location>
</feature>
<evidence type="ECO:0000256" key="5">
    <source>
        <dbReference type="ARBA" id="ARBA00023136"/>
    </source>
</evidence>
<dbReference type="STRING" id="683125.SAMN05660206_10666"/>
<evidence type="ECO:0000256" key="3">
    <source>
        <dbReference type="ARBA" id="ARBA00022692"/>
    </source>
</evidence>
<sequence>MKYRQINNNSINQIMLIVIIILICILVFKNLLYYLPGFLGAITLYILFRRSYFHLTEIRRWNKSLTSVLFIVLSIVFIVLPMWALIDYLVPQITNFLGNRDEIINQFNMLKAYMADKPLLRDIDMSDAALFNFLQRLTRYVPSIINSVAEVAVNLLVTFFVLFFMQVHAKRMETTIYRAIPFTRVSKKEIWDEVNMMVRSNAIGIPILGFFQGLVAMGGYWFFGVENYILLGLLTGISSIIPILGTMTIYIPICLITLATGNTANGIGLFLYCFIIVGGIDNVLRFTILKTIGNVPPLITVFGVLLGLNLFGMLGLIFGPLILSSIGVLVKVYSNEYGKGIVRNPRVIRQQRTNVPDIPPEEEESDPNKI</sequence>
<dbReference type="RefSeq" id="WP_093365530.1">
    <property type="nucleotide sequence ID" value="NZ_FOZZ01000006.1"/>
</dbReference>
<evidence type="ECO:0000256" key="1">
    <source>
        <dbReference type="ARBA" id="ARBA00004141"/>
    </source>
</evidence>
<keyword evidence="4 6" id="KW-1133">Transmembrane helix</keyword>
<reference evidence="7 8" key="1">
    <citation type="submission" date="2016-10" db="EMBL/GenBank/DDBJ databases">
        <authorList>
            <person name="de Groot N.N."/>
        </authorList>
    </citation>
    <scope>NUCLEOTIDE SEQUENCE [LARGE SCALE GENOMIC DNA]</scope>
    <source>
        <strain evidence="7 8">DSM 22789</strain>
    </source>
</reference>
<evidence type="ECO:0000313" key="8">
    <source>
        <dbReference type="Proteomes" id="UP000198785"/>
    </source>
</evidence>
<evidence type="ECO:0000256" key="2">
    <source>
        <dbReference type="ARBA" id="ARBA00009773"/>
    </source>
</evidence>
<dbReference type="PANTHER" id="PTHR21716">
    <property type="entry name" value="TRANSMEMBRANE PROTEIN"/>
    <property type="match status" value="1"/>
</dbReference>
<feature type="transmembrane region" description="Helical" evidence="6">
    <location>
        <begin position="144"/>
        <end position="165"/>
    </location>
</feature>
<evidence type="ECO:0000256" key="4">
    <source>
        <dbReference type="ARBA" id="ARBA00022989"/>
    </source>
</evidence>
<accession>A0A1I6TCR1</accession>
<evidence type="ECO:0000313" key="7">
    <source>
        <dbReference type="EMBL" id="SFS86908.1"/>
    </source>
</evidence>